<gene>
    <name evidence="2" type="ORF">ABXR19_14620</name>
</gene>
<accession>A0ABV2TNC0</accession>
<dbReference type="Proteomes" id="UP001549691">
    <property type="component" value="Unassembled WGS sequence"/>
</dbReference>
<dbReference type="Pfam" id="PF08867">
    <property type="entry name" value="FRG"/>
    <property type="match status" value="1"/>
</dbReference>
<dbReference type="RefSeq" id="WP_354601880.1">
    <property type="nucleotide sequence ID" value="NZ_JBEWZI010000016.1"/>
</dbReference>
<organism evidence="2 3">
    <name type="scientific">Uliginosibacterium flavum</name>
    <dbReference type="NCBI Taxonomy" id="1396831"/>
    <lineage>
        <taxon>Bacteria</taxon>
        <taxon>Pseudomonadati</taxon>
        <taxon>Pseudomonadota</taxon>
        <taxon>Betaproteobacteria</taxon>
        <taxon>Rhodocyclales</taxon>
        <taxon>Zoogloeaceae</taxon>
        <taxon>Uliginosibacterium</taxon>
    </lineage>
</organism>
<reference evidence="2 3" key="1">
    <citation type="submission" date="2024-07" db="EMBL/GenBank/DDBJ databases">
        <title>Uliginosibacterium flavum JJ3220;KACC:17644.</title>
        <authorList>
            <person name="Kim M.K."/>
        </authorList>
    </citation>
    <scope>NUCLEOTIDE SEQUENCE [LARGE SCALE GENOMIC DNA]</scope>
    <source>
        <strain evidence="2 3">KACC:17644</strain>
    </source>
</reference>
<sequence length="288" mass="33053">MTDPTETMPKEIAPGYFEVSVPDWKGFQDYIYEMATLDAYIWRGQRCDSWLLEPTIDRLIKKQSTSDPFFHYQHLERFKLSTRGRRGFSPPAIKDDNDWWALGQHHGLATPLLDWTTSPFVAAFFAFADAGMTDQTDYRAIYALHFPTVETLSNQNRYKENARRNTRLKEIQKNPDGSRTIADLICTGEAEPELVIIRPQSDENQRLVNQGGLFTRLTQKGLLEEWINKNNQETDGDGAVLLKILVPNSERSIALRMLNRMNINPASLFPDLAGSSMHCNLFSEIENY</sequence>
<evidence type="ECO:0000313" key="3">
    <source>
        <dbReference type="Proteomes" id="UP001549691"/>
    </source>
</evidence>
<name>A0ABV2TNC0_9RHOO</name>
<dbReference type="SMART" id="SM00901">
    <property type="entry name" value="FRG"/>
    <property type="match status" value="1"/>
</dbReference>
<feature type="domain" description="FRG" evidence="1">
    <location>
        <begin position="36"/>
        <end position="142"/>
    </location>
</feature>
<keyword evidence="3" id="KW-1185">Reference proteome</keyword>
<dbReference type="EMBL" id="JBEWZI010000016">
    <property type="protein sequence ID" value="MET7015421.1"/>
    <property type="molecule type" value="Genomic_DNA"/>
</dbReference>
<protein>
    <submittedName>
        <fullName evidence="2">FRG domain-containing protein</fullName>
    </submittedName>
</protein>
<evidence type="ECO:0000259" key="1">
    <source>
        <dbReference type="SMART" id="SM00901"/>
    </source>
</evidence>
<comment type="caution">
    <text evidence="2">The sequence shown here is derived from an EMBL/GenBank/DDBJ whole genome shotgun (WGS) entry which is preliminary data.</text>
</comment>
<evidence type="ECO:0000313" key="2">
    <source>
        <dbReference type="EMBL" id="MET7015421.1"/>
    </source>
</evidence>
<dbReference type="InterPro" id="IPR014966">
    <property type="entry name" value="FRG-dom"/>
</dbReference>
<proteinExistence type="predicted"/>